<dbReference type="HOGENOM" id="CLU_218789_0_0_5"/>
<dbReference type="EMBL" id="CP003340">
    <property type="protein sequence ID" value="AFC73160.1"/>
    <property type="molecule type" value="Genomic_DNA"/>
</dbReference>
<organism evidence="1 2">
    <name type="scientific">Rickettsia montanensis (strain OSU 85-930)</name>
    <dbReference type="NCBI Taxonomy" id="1105114"/>
    <lineage>
        <taxon>Bacteria</taxon>
        <taxon>Pseudomonadati</taxon>
        <taxon>Pseudomonadota</taxon>
        <taxon>Alphaproteobacteria</taxon>
        <taxon>Rickettsiales</taxon>
        <taxon>Rickettsiaceae</taxon>
        <taxon>Rickettsieae</taxon>
        <taxon>Rickettsia</taxon>
        <taxon>spotted fever group</taxon>
    </lineage>
</organism>
<dbReference type="RefSeq" id="WP_014409279.1">
    <property type="nucleotide sequence ID" value="NC_017043.1"/>
</dbReference>
<dbReference type="Proteomes" id="UP000008008">
    <property type="component" value="Chromosome"/>
</dbReference>
<proteinExistence type="predicted"/>
<name>H8KAU3_RICMS</name>
<dbReference type="AlphaFoldDB" id="H8KAU3"/>
<evidence type="ECO:0000313" key="2">
    <source>
        <dbReference type="Proteomes" id="UP000008008"/>
    </source>
</evidence>
<evidence type="ECO:0000313" key="1">
    <source>
        <dbReference type="EMBL" id="AFC73160.1"/>
    </source>
</evidence>
<sequence length="45" mass="4885">MYTPFQLLTSGNIQLIPAILNGTNVNNVNNKLNIFAALCSLIPPQ</sequence>
<reference evidence="2" key="1">
    <citation type="submission" date="2012-02" db="EMBL/GenBank/DDBJ databases">
        <title>Complete genome sequence of Rickettsia montanensis strain OSU 85-930.</title>
        <authorList>
            <person name="Johnson S.L."/>
            <person name="Munk A.C."/>
            <person name="Han S."/>
            <person name="Bruce D.C."/>
            <person name="Dasch G.A."/>
        </authorList>
    </citation>
    <scope>NUCLEOTIDE SEQUENCE [LARGE SCALE GENOMIC DNA]</scope>
    <source>
        <strain evidence="2">OSU 85-930</strain>
    </source>
</reference>
<accession>H8KAU3</accession>
<gene>
    <name evidence="1" type="ordered locus">MCI_00995</name>
</gene>
<keyword evidence="2" id="KW-1185">Reference proteome</keyword>
<protein>
    <submittedName>
        <fullName evidence="1">Uncharacterized protein</fullName>
    </submittedName>
</protein>
<dbReference type="KEGG" id="rmo:MCI_00995"/>